<dbReference type="InterPro" id="IPR002698">
    <property type="entry name" value="FTHF_cligase"/>
</dbReference>
<comment type="similarity">
    <text evidence="1 4">Belongs to the 5-formyltetrahydrofolate cyclo-ligase family.</text>
</comment>
<name>A0ABY4FUR8_9MICO</name>
<proteinExistence type="inferred from homology"/>
<keyword evidence="4" id="KW-0479">Metal-binding</keyword>
<evidence type="ECO:0000313" key="5">
    <source>
        <dbReference type="EMBL" id="UOQ59986.1"/>
    </source>
</evidence>
<keyword evidence="3 4" id="KW-0067">ATP-binding</keyword>
<keyword evidence="4" id="KW-0460">Magnesium</keyword>
<protein>
    <recommendedName>
        <fullName evidence="4">5-formyltetrahydrofolate cyclo-ligase</fullName>
        <ecNumber evidence="4">6.3.3.2</ecNumber>
    </recommendedName>
</protein>
<comment type="catalytic activity">
    <reaction evidence="4">
        <text>(6S)-5-formyl-5,6,7,8-tetrahydrofolate + ATP = (6R)-5,10-methenyltetrahydrofolate + ADP + phosphate</text>
        <dbReference type="Rhea" id="RHEA:10488"/>
        <dbReference type="ChEBI" id="CHEBI:30616"/>
        <dbReference type="ChEBI" id="CHEBI:43474"/>
        <dbReference type="ChEBI" id="CHEBI:57455"/>
        <dbReference type="ChEBI" id="CHEBI:57457"/>
        <dbReference type="ChEBI" id="CHEBI:456216"/>
        <dbReference type="EC" id="6.3.3.2"/>
    </reaction>
</comment>
<dbReference type="InterPro" id="IPR037171">
    <property type="entry name" value="NagB/RpiA_transferase-like"/>
</dbReference>
<dbReference type="SUPFAM" id="SSF100950">
    <property type="entry name" value="NagB/RpiA/CoA transferase-like"/>
    <property type="match status" value="1"/>
</dbReference>
<keyword evidence="5" id="KW-0436">Ligase</keyword>
<sequence>MTESPADEKRRIRAAVRRSRNARAAQDAAHREIDRDRLTAQLVALVEDLDARVVSCYLPTPGEPDTTGFIAWARDHNVDVLLPVALSEYRLAWARLGDAGTAPGLHGLAEPIGPRLPAEALAGADLLLIPASAVDVSGTRMGWGLGYFDRALATLAPRPPVFAVVHENEILPRVPSDAHDVPVTGAVTSAGIRRFPTGPG</sequence>
<dbReference type="PANTHER" id="PTHR23407:SF1">
    <property type="entry name" value="5-FORMYLTETRAHYDROFOLATE CYCLO-LIGASE"/>
    <property type="match status" value="1"/>
</dbReference>
<organism evidence="5 6">
    <name type="scientific">Leucobacter rhizosphaerae</name>
    <dbReference type="NCBI Taxonomy" id="2932245"/>
    <lineage>
        <taxon>Bacteria</taxon>
        <taxon>Bacillati</taxon>
        <taxon>Actinomycetota</taxon>
        <taxon>Actinomycetes</taxon>
        <taxon>Micrococcales</taxon>
        <taxon>Microbacteriaceae</taxon>
        <taxon>Leucobacter</taxon>
    </lineage>
</organism>
<dbReference type="NCBIfam" id="TIGR02727">
    <property type="entry name" value="MTHFS_bact"/>
    <property type="match status" value="1"/>
</dbReference>
<dbReference type="InterPro" id="IPR024185">
    <property type="entry name" value="FTHF_cligase-like_sf"/>
</dbReference>
<accession>A0ABY4FUR8</accession>
<dbReference type="PIRSF" id="PIRSF006806">
    <property type="entry name" value="FTHF_cligase"/>
    <property type="match status" value="1"/>
</dbReference>
<dbReference type="Proteomes" id="UP000831775">
    <property type="component" value="Chromosome"/>
</dbReference>
<dbReference type="RefSeq" id="WP_244685280.1">
    <property type="nucleotide sequence ID" value="NZ_CP095043.1"/>
</dbReference>
<dbReference type="GO" id="GO:0030272">
    <property type="term" value="F:5-formyltetrahydrofolate cyclo-ligase activity"/>
    <property type="evidence" value="ECO:0007669"/>
    <property type="project" value="UniProtKB-EC"/>
</dbReference>
<comment type="cofactor">
    <cofactor evidence="4">
        <name>Mg(2+)</name>
        <dbReference type="ChEBI" id="CHEBI:18420"/>
    </cofactor>
</comment>
<evidence type="ECO:0000256" key="4">
    <source>
        <dbReference type="RuleBase" id="RU361279"/>
    </source>
</evidence>
<keyword evidence="6" id="KW-1185">Reference proteome</keyword>
<evidence type="ECO:0000313" key="6">
    <source>
        <dbReference type="Proteomes" id="UP000831775"/>
    </source>
</evidence>
<evidence type="ECO:0000256" key="2">
    <source>
        <dbReference type="ARBA" id="ARBA00022741"/>
    </source>
</evidence>
<evidence type="ECO:0000256" key="1">
    <source>
        <dbReference type="ARBA" id="ARBA00010638"/>
    </source>
</evidence>
<keyword evidence="2 4" id="KW-0547">Nucleotide-binding</keyword>
<dbReference type="EC" id="6.3.3.2" evidence="4"/>
<dbReference type="Gene3D" id="3.40.50.10420">
    <property type="entry name" value="NagB/RpiA/CoA transferase-like"/>
    <property type="match status" value="1"/>
</dbReference>
<dbReference type="EMBL" id="CP095043">
    <property type="protein sequence ID" value="UOQ59986.1"/>
    <property type="molecule type" value="Genomic_DNA"/>
</dbReference>
<dbReference type="Pfam" id="PF01812">
    <property type="entry name" value="5-FTHF_cyc-lig"/>
    <property type="match status" value="1"/>
</dbReference>
<gene>
    <name evidence="5" type="ORF">MUN76_13195</name>
</gene>
<evidence type="ECO:0000256" key="3">
    <source>
        <dbReference type="ARBA" id="ARBA00022840"/>
    </source>
</evidence>
<dbReference type="PANTHER" id="PTHR23407">
    <property type="entry name" value="ATPASE INHIBITOR/5-FORMYLTETRAHYDROFOLATE CYCLO-LIGASE"/>
    <property type="match status" value="1"/>
</dbReference>
<reference evidence="5 6" key="1">
    <citation type="submission" date="2022-04" db="EMBL/GenBank/DDBJ databases">
        <title>Leucobacter sp. isolated from rhizosphere of onion.</title>
        <authorList>
            <person name="Won M."/>
            <person name="Lee C.-M."/>
            <person name="Woen H.-Y."/>
            <person name="Kwon S.-W."/>
        </authorList>
    </citation>
    <scope>NUCLEOTIDE SEQUENCE [LARGE SCALE GENOMIC DNA]</scope>
    <source>
        <strain evidence="5 6">H25R-14</strain>
    </source>
</reference>